<keyword evidence="3" id="KW-1185">Reference proteome</keyword>
<dbReference type="SUPFAM" id="SSF159501">
    <property type="entry name" value="EreA/ChaN-like"/>
    <property type="match status" value="1"/>
</dbReference>
<dbReference type="Gene3D" id="3.30.1870.10">
    <property type="entry name" value="EreA-like, domain 2"/>
    <property type="match status" value="1"/>
</dbReference>
<dbReference type="InterPro" id="IPR007815">
    <property type="entry name" value="Emycin_Estase"/>
</dbReference>
<feature type="region of interest" description="Disordered" evidence="1">
    <location>
        <begin position="306"/>
        <end position="325"/>
    </location>
</feature>
<dbReference type="STRING" id="431595.K3X4X3"/>
<proteinExistence type="predicted"/>
<dbReference type="EnsemblProtists" id="PYU1_T012272">
    <property type="protein sequence ID" value="PYU1_T012272"/>
    <property type="gene ID" value="PYU1_G012246"/>
</dbReference>
<dbReference type="Gene3D" id="1.20.1440.30">
    <property type="entry name" value="Biosynthetic Protein domain"/>
    <property type="match status" value="1"/>
</dbReference>
<feature type="compositionally biased region" description="Acidic residues" evidence="1">
    <location>
        <begin position="403"/>
        <end position="413"/>
    </location>
</feature>
<sequence length="413" mass="47417">MWRNEVVRDFVQWLQAENLRHEVLKTPNRSSIPVALFGLDIYSMFSSTDQVISYLEAVDPPMAERARQRYGGLRKFRPHEEAYCRALLRGEMQPQNNKIKAMLEELDVKRPELKNVFGDGDEYFSAHENARIVLAAEEYYRESYFGSPLTWNIRDHAMVDMIMNALAFHDEKLKAQFDDDHTRKLEPEKGASKQQRAEPPKSRAIVWAHNSHIGDAAATEQYERWGQVNIGHLVRQVLGKDNCFLIGLSTNTGTVRAAKRWNGRDFVMDLNPALPGSTGNVLHQASKMQPELKEFGLFFRKNKGSEDVVETGGSSPRLRPEEDHVRKEMEQKRLERFIGVQYVKPTERQSHYSMCSLSNQFDLMIHLDETSALRPLPELTEPKASPSNLRPGTVDRSKRGEFAADEDDDEERA</sequence>
<reference evidence="2" key="3">
    <citation type="submission" date="2015-02" db="UniProtKB">
        <authorList>
            <consortium name="EnsemblProtists"/>
        </authorList>
    </citation>
    <scope>IDENTIFICATION</scope>
    <source>
        <strain evidence="2">DAOM BR144</strain>
    </source>
</reference>
<accession>K3X4X3</accession>
<dbReference type="PANTHER" id="PTHR31299">
    <property type="entry name" value="ESTERASE, PUTATIVE (AFU_ORTHOLOGUE AFUA_1G05850)-RELATED"/>
    <property type="match status" value="1"/>
</dbReference>
<dbReference type="EMBL" id="GL376601">
    <property type="status" value="NOT_ANNOTATED_CDS"/>
    <property type="molecule type" value="Genomic_DNA"/>
</dbReference>
<protein>
    <recommendedName>
        <fullName evidence="4">Erythromycin esterase</fullName>
    </recommendedName>
</protein>
<dbReference type="InterPro" id="IPR052036">
    <property type="entry name" value="Hydrolase/PRTase-associated"/>
</dbReference>
<dbReference type="PANTHER" id="PTHR31299:SF0">
    <property type="entry name" value="ESTERASE, PUTATIVE (AFU_ORTHOLOGUE AFUA_1G05850)-RELATED"/>
    <property type="match status" value="1"/>
</dbReference>
<evidence type="ECO:0000313" key="3">
    <source>
        <dbReference type="Proteomes" id="UP000019132"/>
    </source>
</evidence>
<dbReference type="CDD" id="cd14728">
    <property type="entry name" value="Ere-like"/>
    <property type="match status" value="1"/>
</dbReference>
<dbReference type="InParanoid" id="K3X4X3"/>
<name>K3X4X3_GLOUD</name>
<dbReference type="AlphaFoldDB" id="K3X4X3"/>
<reference evidence="3" key="1">
    <citation type="journal article" date="2010" name="Genome Biol.">
        <title>Genome sequence of the necrotrophic plant pathogen Pythium ultimum reveals original pathogenicity mechanisms and effector repertoire.</title>
        <authorList>
            <person name="Levesque C.A."/>
            <person name="Brouwer H."/>
            <person name="Cano L."/>
            <person name="Hamilton J.P."/>
            <person name="Holt C."/>
            <person name="Huitema E."/>
            <person name="Raffaele S."/>
            <person name="Robideau G.P."/>
            <person name="Thines M."/>
            <person name="Win J."/>
            <person name="Zerillo M.M."/>
            <person name="Beakes G.W."/>
            <person name="Boore J.L."/>
            <person name="Busam D."/>
            <person name="Dumas B."/>
            <person name="Ferriera S."/>
            <person name="Fuerstenberg S.I."/>
            <person name="Gachon C.M."/>
            <person name="Gaulin E."/>
            <person name="Govers F."/>
            <person name="Grenville-Briggs L."/>
            <person name="Horner N."/>
            <person name="Hostetler J."/>
            <person name="Jiang R.H."/>
            <person name="Johnson J."/>
            <person name="Krajaejun T."/>
            <person name="Lin H."/>
            <person name="Meijer H.J."/>
            <person name="Moore B."/>
            <person name="Morris P."/>
            <person name="Phuntmart V."/>
            <person name="Puiu D."/>
            <person name="Shetty J."/>
            <person name="Stajich J.E."/>
            <person name="Tripathy S."/>
            <person name="Wawra S."/>
            <person name="van West P."/>
            <person name="Whitty B.R."/>
            <person name="Coutinho P.M."/>
            <person name="Henrissat B."/>
            <person name="Martin F."/>
            <person name="Thomas P.D."/>
            <person name="Tyler B.M."/>
            <person name="De Vries R.P."/>
            <person name="Kamoun S."/>
            <person name="Yandell M."/>
            <person name="Tisserat N."/>
            <person name="Buell C.R."/>
        </authorList>
    </citation>
    <scope>NUCLEOTIDE SEQUENCE</scope>
    <source>
        <strain evidence="3">DAOM:BR144</strain>
    </source>
</reference>
<dbReference type="eggNOG" id="ENOG502QW1H">
    <property type="taxonomic scope" value="Eukaryota"/>
</dbReference>
<evidence type="ECO:0000313" key="2">
    <source>
        <dbReference type="EnsemblProtists" id="PYU1_T012272"/>
    </source>
</evidence>
<dbReference type="GO" id="GO:0046677">
    <property type="term" value="P:response to antibiotic"/>
    <property type="evidence" value="ECO:0007669"/>
    <property type="project" value="InterPro"/>
</dbReference>
<dbReference type="HOGENOM" id="CLU_026490_1_1_1"/>
<dbReference type="Pfam" id="PF05139">
    <property type="entry name" value="Erythro_esteras"/>
    <property type="match status" value="2"/>
</dbReference>
<reference evidence="3" key="2">
    <citation type="submission" date="2010-04" db="EMBL/GenBank/DDBJ databases">
        <authorList>
            <person name="Buell R."/>
            <person name="Hamilton J."/>
            <person name="Hostetler J."/>
        </authorList>
    </citation>
    <scope>NUCLEOTIDE SEQUENCE [LARGE SCALE GENOMIC DNA]</scope>
    <source>
        <strain evidence="3">DAOM:BR144</strain>
    </source>
</reference>
<dbReference type="OMA" id="RYGCLTP"/>
<feature type="region of interest" description="Disordered" evidence="1">
    <location>
        <begin position="374"/>
        <end position="413"/>
    </location>
</feature>
<evidence type="ECO:0000256" key="1">
    <source>
        <dbReference type="SAM" id="MobiDB-lite"/>
    </source>
</evidence>
<feature type="compositionally biased region" description="Basic and acidic residues" evidence="1">
    <location>
        <begin position="393"/>
        <end position="402"/>
    </location>
</feature>
<dbReference type="VEuPathDB" id="FungiDB:PYU1_G012246"/>
<evidence type="ECO:0008006" key="4">
    <source>
        <dbReference type="Google" id="ProtNLM"/>
    </source>
</evidence>
<dbReference type="Proteomes" id="UP000019132">
    <property type="component" value="Unassembled WGS sequence"/>
</dbReference>
<dbReference type="Gene3D" id="3.40.1660.10">
    <property type="entry name" value="EreA-like (biosynthetic domain)"/>
    <property type="match status" value="1"/>
</dbReference>
<organism evidence="2 3">
    <name type="scientific">Globisporangium ultimum (strain ATCC 200006 / CBS 805.95 / DAOM BR144)</name>
    <name type="common">Pythium ultimum</name>
    <dbReference type="NCBI Taxonomy" id="431595"/>
    <lineage>
        <taxon>Eukaryota</taxon>
        <taxon>Sar</taxon>
        <taxon>Stramenopiles</taxon>
        <taxon>Oomycota</taxon>
        <taxon>Peronosporomycetes</taxon>
        <taxon>Pythiales</taxon>
        <taxon>Pythiaceae</taxon>
        <taxon>Globisporangium</taxon>
    </lineage>
</organism>